<dbReference type="PANTHER" id="PTHR31591">
    <property type="entry name" value="UPF0613 PROTEIN PB24D3.06C"/>
    <property type="match status" value="1"/>
</dbReference>
<dbReference type="AlphaFoldDB" id="A0AAN6UBY5"/>
<evidence type="ECO:0000313" key="1">
    <source>
        <dbReference type="EMBL" id="KAK4129731.1"/>
    </source>
</evidence>
<reference evidence="1" key="1">
    <citation type="journal article" date="2023" name="Mol. Phylogenet. Evol.">
        <title>Genome-scale phylogeny and comparative genomics of the fungal order Sordariales.</title>
        <authorList>
            <person name="Hensen N."/>
            <person name="Bonometti L."/>
            <person name="Westerberg I."/>
            <person name="Brannstrom I.O."/>
            <person name="Guillou S."/>
            <person name="Cros-Aarteil S."/>
            <person name="Calhoun S."/>
            <person name="Haridas S."/>
            <person name="Kuo A."/>
            <person name="Mondo S."/>
            <person name="Pangilinan J."/>
            <person name="Riley R."/>
            <person name="LaButti K."/>
            <person name="Andreopoulos B."/>
            <person name="Lipzen A."/>
            <person name="Chen C."/>
            <person name="Yan M."/>
            <person name="Daum C."/>
            <person name="Ng V."/>
            <person name="Clum A."/>
            <person name="Steindorff A."/>
            <person name="Ohm R.A."/>
            <person name="Martin F."/>
            <person name="Silar P."/>
            <person name="Natvig D.O."/>
            <person name="Lalanne C."/>
            <person name="Gautier V."/>
            <person name="Ament-Velasquez S.L."/>
            <person name="Kruys A."/>
            <person name="Hutchinson M.I."/>
            <person name="Powell A.J."/>
            <person name="Barry K."/>
            <person name="Miller A.N."/>
            <person name="Grigoriev I.V."/>
            <person name="Debuchy R."/>
            <person name="Gladieux P."/>
            <person name="Hiltunen Thoren M."/>
            <person name="Johannesson H."/>
        </authorList>
    </citation>
    <scope>NUCLEOTIDE SEQUENCE</scope>
    <source>
        <strain evidence="1">CBS 731.68</strain>
    </source>
</reference>
<sequence>MSPSATRVPFPVTVYPFRSPTPGSCAYERGSSSAKNALVFLPGLTSGPHATDLNFLANMLEQSPSLDYALWEFRMRSSYSGFGYSSLAHDVEDMTALIQYLRAIGKEKIVLMGSSTGCQNCLEYTDRIKYKTPSVDGYILTSPVSDREAAFLFMSPGELDKSVRVAVDMIYDGKKDQPMAQEHLPFIFTTPVTAYRWHSLSAKSGDDDYFSSDLPDSTLAAKFGRVDKPLLFLPAGDDEMVPPTVDRKALLGRWISACRPGVASELSGFIPEADHVVSRPEAQAWLAERVGGFLREI</sequence>
<reference evidence="1" key="2">
    <citation type="submission" date="2023-05" db="EMBL/GenBank/DDBJ databases">
        <authorList>
            <consortium name="Lawrence Berkeley National Laboratory"/>
            <person name="Steindorff A."/>
            <person name="Hensen N."/>
            <person name="Bonometti L."/>
            <person name="Westerberg I."/>
            <person name="Brannstrom I.O."/>
            <person name="Guillou S."/>
            <person name="Cros-Aarteil S."/>
            <person name="Calhoun S."/>
            <person name="Haridas S."/>
            <person name="Kuo A."/>
            <person name="Mondo S."/>
            <person name="Pangilinan J."/>
            <person name="Riley R."/>
            <person name="Labutti K."/>
            <person name="Andreopoulos B."/>
            <person name="Lipzen A."/>
            <person name="Chen C."/>
            <person name="Yanf M."/>
            <person name="Daum C."/>
            <person name="Ng V."/>
            <person name="Clum A."/>
            <person name="Ohm R."/>
            <person name="Martin F."/>
            <person name="Silar P."/>
            <person name="Natvig D."/>
            <person name="Lalanne C."/>
            <person name="Gautier V."/>
            <person name="Ament-Velasquez S.L."/>
            <person name="Kruys A."/>
            <person name="Hutchinson M.I."/>
            <person name="Powell A.J."/>
            <person name="Barry K."/>
            <person name="Miller A.N."/>
            <person name="Grigoriev I.V."/>
            <person name="Debuchy R."/>
            <person name="Gladieux P."/>
            <person name="Thoren M.H."/>
            <person name="Johannesson H."/>
        </authorList>
    </citation>
    <scope>NUCLEOTIDE SEQUENCE</scope>
    <source>
        <strain evidence="1">CBS 731.68</strain>
    </source>
</reference>
<keyword evidence="2" id="KW-1185">Reference proteome</keyword>
<dbReference type="SUPFAM" id="SSF53474">
    <property type="entry name" value="alpha/beta-Hydrolases"/>
    <property type="match status" value="1"/>
</dbReference>
<dbReference type="RefSeq" id="XP_062653502.1">
    <property type="nucleotide sequence ID" value="XM_062791961.1"/>
</dbReference>
<dbReference type="InterPro" id="IPR029058">
    <property type="entry name" value="AB_hydrolase_fold"/>
</dbReference>
<dbReference type="Proteomes" id="UP001302602">
    <property type="component" value="Unassembled WGS sequence"/>
</dbReference>
<dbReference type="PANTHER" id="PTHR31591:SF7">
    <property type="entry name" value="DUF1749-DOMAIN-CONTAINING PROTEIN"/>
    <property type="match status" value="1"/>
</dbReference>
<dbReference type="Gene3D" id="3.40.50.1820">
    <property type="entry name" value="alpha/beta hydrolase"/>
    <property type="match status" value="1"/>
</dbReference>
<accession>A0AAN6UBY5</accession>
<dbReference type="Pfam" id="PF08538">
    <property type="entry name" value="DUF1749"/>
    <property type="match status" value="1"/>
</dbReference>
<comment type="caution">
    <text evidence="1">The sequence shown here is derived from an EMBL/GenBank/DDBJ whole genome shotgun (WGS) entry which is preliminary data.</text>
</comment>
<name>A0AAN6UBY5_9PEZI</name>
<proteinExistence type="predicted"/>
<protein>
    <submittedName>
        <fullName evidence="1">DUF1749-domain-containing protein</fullName>
    </submittedName>
</protein>
<dbReference type="EMBL" id="MU853223">
    <property type="protein sequence ID" value="KAK4129731.1"/>
    <property type="molecule type" value="Genomic_DNA"/>
</dbReference>
<dbReference type="InterPro" id="IPR013744">
    <property type="entry name" value="SidJ"/>
</dbReference>
<gene>
    <name evidence="1" type="ORF">N657DRAFT_640399</name>
</gene>
<organism evidence="1 2">
    <name type="scientific">Parathielavia appendiculata</name>
    <dbReference type="NCBI Taxonomy" id="2587402"/>
    <lineage>
        <taxon>Eukaryota</taxon>
        <taxon>Fungi</taxon>
        <taxon>Dikarya</taxon>
        <taxon>Ascomycota</taxon>
        <taxon>Pezizomycotina</taxon>
        <taxon>Sordariomycetes</taxon>
        <taxon>Sordariomycetidae</taxon>
        <taxon>Sordariales</taxon>
        <taxon>Chaetomiaceae</taxon>
        <taxon>Parathielavia</taxon>
    </lineage>
</organism>
<evidence type="ECO:0000313" key="2">
    <source>
        <dbReference type="Proteomes" id="UP001302602"/>
    </source>
</evidence>
<dbReference type="GeneID" id="87828730"/>